<protein>
    <recommendedName>
        <fullName evidence="2">F-box domain-containing protein</fullName>
    </recommendedName>
</protein>
<accession>A0A834GXT2</accession>
<reference evidence="3" key="1">
    <citation type="submission" date="2019-11" db="EMBL/GenBank/DDBJ databases">
        <authorList>
            <person name="Liu Y."/>
            <person name="Hou J."/>
            <person name="Li T.-Q."/>
            <person name="Guan C.-H."/>
            <person name="Wu X."/>
            <person name="Wu H.-Z."/>
            <person name="Ling F."/>
            <person name="Zhang R."/>
            <person name="Shi X.-G."/>
            <person name="Ren J.-P."/>
            <person name="Chen E.-F."/>
            <person name="Sun J.-M."/>
        </authorList>
    </citation>
    <scope>NUCLEOTIDE SEQUENCE</scope>
    <source>
        <strain evidence="3">Adult_tree_wgs_1</strain>
        <tissue evidence="3">Leaves</tissue>
    </source>
</reference>
<feature type="domain" description="F-box" evidence="2">
    <location>
        <begin position="689"/>
        <end position="734"/>
    </location>
</feature>
<dbReference type="PANTHER" id="PTHR33127">
    <property type="entry name" value="TRANSMEMBRANE PROTEIN"/>
    <property type="match status" value="1"/>
</dbReference>
<evidence type="ECO:0000313" key="3">
    <source>
        <dbReference type="EMBL" id="KAF7141818.1"/>
    </source>
</evidence>
<dbReference type="OrthoDB" id="1863935at2759"/>
<dbReference type="PROSITE" id="PS50181">
    <property type="entry name" value="FBOX"/>
    <property type="match status" value="1"/>
</dbReference>
<evidence type="ECO:0000256" key="1">
    <source>
        <dbReference type="SAM" id="MobiDB-lite"/>
    </source>
</evidence>
<dbReference type="AlphaFoldDB" id="A0A834GXT2"/>
<dbReference type="PANTHER" id="PTHR33127:SF5">
    <property type="entry name" value="TRANSMEMBRANE PROTEIN"/>
    <property type="match status" value="1"/>
</dbReference>
<evidence type="ECO:0000313" key="4">
    <source>
        <dbReference type="Proteomes" id="UP000626092"/>
    </source>
</evidence>
<dbReference type="InterPro" id="IPR001810">
    <property type="entry name" value="F-box_dom"/>
</dbReference>
<comment type="caution">
    <text evidence="3">The sequence shown here is derived from an EMBL/GenBank/DDBJ whole genome shotgun (WGS) entry which is preliminary data.</text>
</comment>
<dbReference type="InterPro" id="IPR005174">
    <property type="entry name" value="KIB1-4_b-propeller"/>
</dbReference>
<feature type="region of interest" description="Disordered" evidence="1">
    <location>
        <begin position="648"/>
        <end position="675"/>
    </location>
</feature>
<evidence type="ECO:0000259" key="2">
    <source>
        <dbReference type="PROSITE" id="PS50181"/>
    </source>
</evidence>
<dbReference type="Proteomes" id="UP000626092">
    <property type="component" value="Unassembled WGS sequence"/>
</dbReference>
<keyword evidence="4" id="KW-1185">Reference proteome</keyword>
<dbReference type="EMBL" id="WJXA01000006">
    <property type="protein sequence ID" value="KAF7141818.1"/>
    <property type="molecule type" value="Genomic_DNA"/>
</dbReference>
<organism evidence="3 4">
    <name type="scientific">Rhododendron simsii</name>
    <name type="common">Sims's rhododendron</name>
    <dbReference type="NCBI Taxonomy" id="118357"/>
    <lineage>
        <taxon>Eukaryota</taxon>
        <taxon>Viridiplantae</taxon>
        <taxon>Streptophyta</taxon>
        <taxon>Embryophyta</taxon>
        <taxon>Tracheophyta</taxon>
        <taxon>Spermatophyta</taxon>
        <taxon>Magnoliopsida</taxon>
        <taxon>eudicotyledons</taxon>
        <taxon>Gunneridae</taxon>
        <taxon>Pentapetalae</taxon>
        <taxon>asterids</taxon>
        <taxon>Ericales</taxon>
        <taxon>Ericaceae</taxon>
        <taxon>Ericoideae</taxon>
        <taxon>Rhodoreae</taxon>
        <taxon>Rhododendron</taxon>
    </lineage>
</organism>
<gene>
    <name evidence="3" type="ORF">RHSIM_Rhsim06G0217000</name>
</gene>
<proteinExistence type="predicted"/>
<sequence length="1046" mass="119434">MSGSDHRPCSLSSPWLINHEKNSGVISFVDPHHNDKYLVRIPKSLRNTTLCHCKDGWLLMCQWSTTNDPEEPYQHRLIFFNPFTKETITYSALPPHLTFDGSQFGFSSSPSSSKCVVVVVSCYYGIYISHSREEEWSHFELESFELQFMSIPIFANGAFYFLNRNGGLGVFRLEGSDDNDGCSWEILENTPTPCKSFNRNFLAECDGKLVSIFITDLGKRVEIFKLNRSTLVWERVHSLRNHTLYISHSSALSIQAKTPKMEDKIYLPRFCEQGIVSYSLASGMYHYSSGSEEGSLKDYYALNVLFQAMEERRTRQCPPPPAAYPWLVFSHGRGFKDQTFHTIPSGQNKNNNNSSSVRSVPELRNKFVWNSCHGWLILSNNDDNDHFSLFNPVTLESVLLPSNKLDPETAILDCTLTFPPSNPNCTLFVFDRGLRRILFCRLENKKWIAKSYAREIDIIRGRKHDTDFLHLPVCCKGKLYASIRNKSQLVSIDTVEQDTSHLVIKRLGAELPSDYEQISPRVGKYLVESNGEIYCIIAMYGARRYTDVNGIEIFKLDLTRLIWERVESVKDRVFFVCNQYAVSCPAICTDQVGGGNCVYFTLVEDKSLYAYNIEDNSVSVSLPCPSLPTPWKSPIWVMPDLRLTNEDSRKDVHVSEEEEQKKGEERGSGEERKEVIRKEDDVKIEAKERLNLLDLPLEILEAITGLLMPVDYMKFRAVSTMTRQLAPHIEWRTAMSGSDHRPCSLSSPWLINHEKNSGVISFVDPHHNDKYLVRIPKSLRNTTLCHCKDGWLLMCQWSTTNDPEEPYQHRLIFFNPFTKETITYPALPPELVFDGSQFGFSSSPSSSKCVVVVVSFYYGIYISRSREEEWSHFELESFELQFMSIPIFANGAFHFLNRNGGLGVFRLAGSDDNDGCSWEILKNTPTPCKSFNRNFLAECDGKLVSIFITDFGKRVEIFKLNHSTLVWERVHSLGNHTLYISHSSALSIQAKTPKMEDKIYLPRFCEQGIVSYSLASGMYHYSSGSEEGSLTDYYGTTTLQGVKKAH</sequence>
<dbReference type="Pfam" id="PF03478">
    <property type="entry name" value="Beta-prop_KIB1-4"/>
    <property type="match status" value="3"/>
</dbReference>
<name>A0A834GXT2_RHOSS</name>